<evidence type="ECO:0000313" key="4">
    <source>
        <dbReference type="Proteomes" id="UP000092445"/>
    </source>
</evidence>
<dbReference type="Proteomes" id="UP000092445">
    <property type="component" value="Unassembled WGS sequence"/>
</dbReference>
<reference evidence="3" key="2">
    <citation type="submission" date="2020-05" db="UniProtKB">
        <authorList>
            <consortium name="EnsemblMetazoa"/>
        </authorList>
    </citation>
    <scope>IDENTIFICATION</scope>
    <source>
        <strain evidence="3">IAEA</strain>
    </source>
</reference>
<keyword evidence="2" id="KW-0732">Signal</keyword>
<name>A0A1A9ZH35_GLOPL</name>
<proteinExistence type="predicted"/>
<feature type="compositionally biased region" description="Polar residues" evidence="1">
    <location>
        <begin position="71"/>
        <end position="88"/>
    </location>
</feature>
<accession>A0A1A9ZH35</accession>
<sequence>MKELLLTLLLMAATHGISMQHSEMTEGTMRETTFDNGQPEILLPKGPPPTLASYPTIGIIMKFIENNVASSTPKASLPTTTSGVTNPPNEREVENTRRNTTFENSQLKTPTSERPLSSFVFSTHDMMQYIRREAAIAMSRSSLTSTTPTTQISFDGQEADPMDWDARYYNAQFKTVALQRLHPPPTRARFSALPSVSTNFSEITEETTGATAPAIIEPFIATSTVAAPLNEDGVDISAEDTRQRTRRQRIHRPRMWWKRLTNN</sequence>
<organism evidence="3 4">
    <name type="scientific">Glossina pallidipes</name>
    <name type="common">Tsetse fly</name>
    <dbReference type="NCBI Taxonomy" id="7398"/>
    <lineage>
        <taxon>Eukaryota</taxon>
        <taxon>Metazoa</taxon>
        <taxon>Ecdysozoa</taxon>
        <taxon>Arthropoda</taxon>
        <taxon>Hexapoda</taxon>
        <taxon>Insecta</taxon>
        <taxon>Pterygota</taxon>
        <taxon>Neoptera</taxon>
        <taxon>Endopterygota</taxon>
        <taxon>Diptera</taxon>
        <taxon>Brachycera</taxon>
        <taxon>Muscomorpha</taxon>
        <taxon>Hippoboscoidea</taxon>
        <taxon>Glossinidae</taxon>
        <taxon>Glossina</taxon>
    </lineage>
</organism>
<feature type="region of interest" description="Disordered" evidence="1">
    <location>
        <begin position="71"/>
        <end position="113"/>
    </location>
</feature>
<feature type="chain" id="PRO_5008402922" description="DUF4794 domain-containing protein" evidence="2">
    <location>
        <begin position="17"/>
        <end position="263"/>
    </location>
</feature>
<feature type="signal peptide" evidence="2">
    <location>
        <begin position="1"/>
        <end position="16"/>
    </location>
</feature>
<evidence type="ECO:0008006" key="5">
    <source>
        <dbReference type="Google" id="ProtNLM"/>
    </source>
</evidence>
<dbReference type="EnsemblMetazoa" id="GPAI014534-RA">
    <property type="protein sequence ID" value="GPAI014534-PA"/>
    <property type="gene ID" value="GPAI014534"/>
</dbReference>
<evidence type="ECO:0000256" key="2">
    <source>
        <dbReference type="SAM" id="SignalP"/>
    </source>
</evidence>
<keyword evidence="4" id="KW-1185">Reference proteome</keyword>
<evidence type="ECO:0000313" key="3">
    <source>
        <dbReference type="EnsemblMetazoa" id="GPAI014534-PA"/>
    </source>
</evidence>
<dbReference type="VEuPathDB" id="VectorBase:GPAI014534"/>
<feature type="compositionally biased region" description="Polar residues" evidence="1">
    <location>
        <begin position="98"/>
        <end position="113"/>
    </location>
</feature>
<dbReference type="AlphaFoldDB" id="A0A1A9ZH35"/>
<reference evidence="4" key="1">
    <citation type="submission" date="2014-03" db="EMBL/GenBank/DDBJ databases">
        <authorList>
            <person name="Aksoy S."/>
            <person name="Warren W."/>
            <person name="Wilson R.K."/>
        </authorList>
    </citation>
    <scope>NUCLEOTIDE SEQUENCE [LARGE SCALE GENOMIC DNA]</scope>
    <source>
        <strain evidence="4">IAEA</strain>
    </source>
</reference>
<evidence type="ECO:0000256" key="1">
    <source>
        <dbReference type="SAM" id="MobiDB-lite"/>
    </source>
</evidence>
<protein>
    <recommendedName>
        <fullName evidence="5">DUF4794 domain-containing protein</fullName>
    </recommendedName>
</protein>